<dbReference type="Gene3D" id="2.40.160.120">
    <property type="match status" value="1"/>
</dbReference>
<name>A0A8H3ISK0_9LECA</name>
<evidence type="ECO:0000256" key="1">
    <source>
        <dbReference type="ARBA" id="ARBA00008842"/>
    </source>
</evidence>
<dbReference type="InterPro" id="IPR000648">
    <property type="entry name" value="Oxysterol-bd"/>
</dbReference>
<dbReference type="Proteomes" id="UP000664169">
    <property type="component" value="Unassembled WGS sequence"/>
</dbReference>
<keyword evidence="3" id="KW-0175">Coiled coil</keyword>
<dbReference type="PROSITE" id="PS01013">
    <property type="entry name" value="OSBP"/>
    <property type="match status" value="1"/>
</dbReference>
<dbReference type="PANTHER" id="PTHR10972">
    <property type="entry name" value="OXYSTEROL-BINDING PROTEIN-RELATED"/>
    <property type="match status" value="1"/>
</dbReference>
<dbReference type="AlphaFoldDB" id="A0A8H3ISK0"/>
<dbReference type="InterPro" id="IPR018494">
    <property type="entry name" value="Oxysterol-bd_CS"/>
</dbReference>
<dbReference type="Pfam" id="PF01237">
    <property type="entry name" value="Oxysterol_BP"/>
    <property type="match status" value="1"/>
</dbReference>
<dbReference type="GO" id="GO:0016020">
    <property type="term" value="C:membrane"/>
    <property type="evidence" value="ECO:0007669"/>
    <property type="project" value="TreeGrafter"/>
</dbReference>
<dbReference type="InterPro" id="IPR037239">
    <property type="entry name" value="OSBP_sf"/>
</dbReference>
<evidence type="ECO:0000313" key="4">
    <source>
        <dbReference type="EMBL" id="CAF9930113.1"/>
    </source>
</evidence>
<dbReference type="GO" id="GO:0008142">
    <property type="term" value="F:oxysterol binding"/>
    <property type="evidence" value="ECO:0007669"/>
    <property type="project" value="TreeGrafter"/>
</dbReference>
<feature type="coiled-coil region" evidence="3">
    <location>
        <begin position="303"/>
        <end position="330"/>
    </location>
</feature>
<comment type="caution">
    <text evidence="4">The sequence shown here is derived from an EMBL/GenBank/DDBJ whole genome shotgun (WGS) entry which is preliminary data.</text>
</comment>
<keyword evidence="5" id="KW-1185">Reference proteome</keyword>
<proteinExistence type="inferred from homology"/>
<evidence type="ECO:0000256" key="3">
    <source>
        <dbReference type="SAM" id="Coils"/>
    </source>
</evidence>
<dbReference type="EMBL" id="CAJPDQ010000034">
    <property type="protein sequence ID" value="CAF9930113.1"/>
    <property type="molecule type" value="Genomic_DNA"/>
</dbReference>
<dbReference type="GO" id="GO:0005829">
    <property type="term" value="C:cytosol"/>
    <property type="evidence" value="ECO:0007669"/>
    <property type="project" value="TreeGrafter"/>
</dbReference>
<organism evidence="4 5">
    <name type="scientific">Gomphillus americanus</name>
    <dbReference type="NCBI Taxonomy" id="1940652"/>
    <lineage>
        <taxon>Eukaryota</taxon>
        <taxon>Fungi</taxon>
        <taxon>Dikarya</taxon>
        <taxon>Ascomycota</taxon>
        <taxon>Pezizomycotina</taxon>
        <taxon>Lecanoromycetes</taxon>
        <taxon>OSLEUM clade</taxon>
        <taxon>Ostropomycetidae</taxon>
        <taxon>Ostropales</taxon>
        <taxon>Graphidaceae</taxon>
        <taxon>Gomphilloideae</taxon>
        <taxon>Gomphillus</taxon>
    </lineage>
</organism>
<reference evidence="4" key="1">
    <citation type="submission" date="2021-03" db="EMBL/GenBank/DDBJ databases">
        <authorList>
            <person name="Tagirdzhanova G."/>
        </authorList>
    </citation>
    <scope>NUCLEOTIDE SEQUENCE</scope>
</reference>
<gene>
    <name evidence="4" type="ORF">GOMPHAMPRED_005575</name>
</gene>
<evidence type="ECO:0000256" key="2">
    <source>
        <dbReference type="RuleBase" id="RU003844"/>
    </source>
</evidence>
<comment type="similarity">
    <text evidence="1 2">Belongs to the OSBP family.</text>
</comment>
<protein>
    <recommendedName>
        <fullName evidence="6">Oxysterol-binding protein</fullName>
    </recommendedName>
</protein>
<dbReference type="PANTHER" id="PTHR10972:SF92">
    <property type="entry name" value="OXYSTEROL BINDING PROTEIN"/>
    <property type="match status" value="1"/>
</dbReference>
<dbReference type="Gene3D" id="3.30.70.3490">
    <property type="match status" value="1"/>
</dbReference>
<evidence type="ECO:0008006" key="6">
    <source>
        <dbReference type="Google" id="ProtNLM"/>
    </source>
</evidence>
<evidence type="ECO:0000313" key="5">
    <source>
        <dbReference type="Proteomes" id="UP000664169"/>
    </source>
</evidence>
<accession>A0A8H3ISK0</accession>
<dbReference type="Gene3D" id="1.10.287.2720">
    <property type="match status" value="1"/>
</dbReference>
<dbReference type="OrthoDB" id="14833at2759"/>
<sequence length="395" mass="44018">MASLMANLSQLKDFLQILANHKGDVSNITAPPFVLSSKSVTELPSTWACHHSRFIAQGEDERPERRALAVLINFLTSLKAQQYTGRTEAEGIKKPINAFLGELFMADFVEGGSRTRLISEQVSHHPPVTACHLYNKDKGISAEGYVGQKVTFSFTSGVTINQIGHAIIHIDKYDEDHLLTLPVLNIKGILTGSPYPELSGTCYITSTSDFTSKITFTGNTLGMGTKNKVEAILTSNKNAEKALFKVSGTWNKSLLVRDCETDEEIETIDIDTLAMSELTLAPLSEQDPWESRKAWAEVIDGILEQNLKKVSEAKTRIEEAQREMRKIEKDHDHKWQRLFFQQCENHQLFEVLAGQVNEPLHLEETSGIWRFIGVGAAEVLQKPYHAGLTPAGQIQ</sequence>
<dbReference type="SUPFAM" id="SSF144000">
    <property type="entry name" value="Oxysterol-binding protein-like"/>
    <property type="match status" value="1"/>
</dbReference>